<gene>
    <name evidence="2" type="ORF">OG222_33750</name>
</gene>
<dbReference type="InterPro" id="IPR044855">
    <property type="entry name" value="CoA-Trfase_III_dom3_sf"/>
</dbReference>
<keyword evidence="2" id="KW-0808">Transferase</keyword>
<organism evidence="2">
    <name type="scientific">Streptomyces sp. NBC_00148</name>
    <dbReference type="NCBI Taxonomy" id="2903626"/>
    <lineage>
        <taxon>Bacteria</taxon>
        <taxon>Bacillati</taxon>
        <taxon>Actinomycetota</taxon>
        <taxon>Actinomycetes</taxon>
        <taxon>Kitasatosporales</taxon>
        <taxon>Streptomycetaceae</taxon>
        <taxon>Streptomyces</taxon>
    </lineage>
</organism>
<protein>
    <submittedName>
        <fullName evidence="2">CoA transferase</fullName>
    </submittedName>
</protein>
<dbReference type="PANTHER" id="PTHR48228">
    <property type="entry name" value="SUCCINYL-COA--D-CITRAMALATE COA-TRANSFERASE"/>
    <property type="match status" value="1"/>
</dbReference>
<accession>A0AAU1M304</accession>
<dbReference type="Gene3D" id="3.40.50.10540">
    <property type="entry name" value="Crotonobetainyl-coa:carnitine coa-transferase, domain 1"/>
    <property type="match status" value="1"/>
</dbReference>
<dbReference type="PANTHER" id="PTHR48228:SF5">
    <property type="entry name" value="ALPHA-METHYLACYL-COA RACEMASE"/>
    <property type="match status" value="1"/>
</dbReference>
<dbReference type="GO" id="GO:0016740">
    <property type="term" value="F:transferase activity"/>
    <property type="evidence" value="ECO:0007669"/>
    <property type="project" value="UniProtKB-KW"/>
</dbReference>
<dbReference type="Pfam" id="PF02515">
    <property type="entry name" value="CoA_transf_3"/>
    <property type="match status" value="1"/>
</dbReference>
<dbReference type="AlphaFoldDB" id="A0AAU1M304"/>
<dbReference type="EMBL" id="CP108169">
    <property type="protein sequence ID" value="WTQ77806.1"/>
    <property type="molecule type" value="Genomic_DNA"/>
</dbReference>
<evidence type="ECO:0000256" key="1">
    <source>
        <dbReference type="SAM" id="MobiDB-lite"/>
    </source>
</evidence>
<dbReference type="InterPro" id="IPR003673">
    <property type="entry name" value="CoA-Trfase_fam_III"/>
</dbReference>
<feature type="region of interest" description="Disordered" evidence="1">
    <location>
        <begin position="343"/>
        <end position="398"/>
    </location>
</feature>
<feature type="region of interest" description="Disordered" evidence="1">
    <location>
        <begin position="1"/>
        <end position="32"/>
    </location>
</feature>
<dbReference type="SUPFAM" id="SSF89796">
    <property type="entry name" value="CoA-transferase family III (CaiB/BaiF)"/>
    <property type="match status" value="1"/>
</dbReference>
<sequence length="398" mass="42282">MEREQPWQAAAGSDREGAAGAAGAGPEDVPQGPLQGVRVVELAGIGPAPMAGMLLAELGADVVRIARPSAQVLHDLLARGKRELIVDLKRPQGVETVLGLAARADVLLEGYRPGVTERLGLGPDRVLERNPALVYGRMTGWGQHGPRATSAGHDINYLSITGALAAIGRAGGPPQVPLNLLGDFGGGSLYLVTGVLAALHHARATGEGQVVDAAIVDGVTHLSSMIWSERHHNGWRDERGSNLLDTGAPFYDVYETADGGWYAVGALEPQFYRQFVELLGAPEWAGRQHDRAGWDDMREAFAARFATRTRAAWDDVFSSTDACATPVLDWAEAEQDAHLRARDAHARTDGHTVPAPAPRFSRTPGRLAQPDPGDRDVLDDWGVGGAGEPDRVSVTGAR</sequence>
<dbReference type="Gene3D" id="3.30.1540.10">
    <property type="entry name" value="formyl-coa transferase, domain 3"/>
    <property type="match status" value="1"/>
</dbReference>
<dbReference type="InterPro" id="IPR023606">
    <property type="entry name" value="CoA-Trfase_III_dom_1_sf"/>
</dbReference>
<dbReference type="InterPro" id="IPR050509">
    <property type="entry name" value="CoA-transferase_III"/>
</dbReference>
<reference evidence="2" key="1">
    <citation type="submission" date="2022-10" db="EMBL/GenBank/DDBJ databases">
        <title>The complete genomes of actinobacterial strains from the NBC collection.</title>
        <authorList>
            <person name="Joergensen T.S."/>
            <person name="Alvarez Arevalo M."/>
            <person name="Sterndorff E.B."/>
            <person name="Faurdal D."/>
            <person name="Vuksanovic O."/>
            <person name="Mourched A.-S."/>
            <person name="Charusanti P."/>
            <person name="Shaw S."/>
            <person name="Blin K."/>
            <person name="Weber T."/>
        </authorList>
    </citation>
    <scope>NUCLEOTIDE SEQUENCE</scope>
    <source>
        <strain evidence="2">NBC_00148</strain>
    </source>
</reference>
<evidence type="ECO:0000313" key="2">
    <source>
        <dbReference type="EMBL" id="WTQ77806.1"/>
    </source>
</evidence>
<proteinExistence type="predicted"/>
<name>A0AAU1M304_9ACTN</name>